<feature type="domain" description="C2HC zinc finger plants" evidence="2">
    <location>
        <begin position="139"/>
        <end position="183"/>
    </location>
</feature>
<accession>A0A1Y1IE35</accession>
<sequence>MDEAPALLSLARERIGEGRPTAALEAIIAALRLTGGEAAVLQTLDRARQMHQSGAAPQGAADQLAALFAQCVLAESSRAAGPAEKNGDTIVPDVSYSRGFEEALNGAAPQSSAGAFQESNHDASPMEDDSESRQNGRVPILAEEGRLQVVRDAYADGSSFLCLRCKGVFKVSRMDEHMTIWCPGLPGTSEPG</sequence>
<dbReference type="OMA" id="DEHYTYW"/>
<dbReference type="PANTHER" id="PTHR35513">
    <property type="entry name" value="OS02G0158600 PROTEIN"/>
    <property type="match status" value="1"/>
</dbReference>
<protein>
    <recommendedName>
        <fullName evidence="2">C2HC zinc finger plants domain-containing protein</fullName>
    </recommendedName>
</protein>
<dbReference type="OrthoDB" id="436688at2759"/>
<dbReference type="InterPro" id="IPR056971">
    <property type="entry name" value="Znf-C2HC_3"/>
</dbReference>
<evidence type="ECO:0000256" key="1">
    <source>
        <dbReference type="SAM" id="MobiDB-lite"/>
    </source>
</evidence>
<organism evidence="3 4">
    <name type="scientific">Klebsormidium nitens</name>
    <name type="common">Green alga</name>
    <name type="synonym">Ulothrix nitens</name>
    <dbReference type="NCBI Taxonomy" id="105231"/>
    <lineage>
        <taxon>Eukaryota</taxon>
        <taxon>Viridiplantae</taxon>
        <taxon>Streptophyta</taxon>
        <taxon>Klebsormidiophyceae</taxon>
        <taxon>Klebsormidiales</taxon>
        <taxon>Klebsormidiaceae</taxon>
        <taxon>Klebsormidium</taxon>
    </lineage>
</organism>
<dbReference type="AlphaFoldDB" id="A0A1Y1IE35"/>
<feature type="compositionally biased region" description="Polar residues" evidence="1">
    <location>
        <begin position="108"/>
        <end position="118"/>
    </location>
</feature>
<evidence type="ECO:0000313" key="3">
    <source>
        <dbReference type="EMBL" id="GAQ89190.1"/>
    </source>
</evidence>
<evidence type="ECO:0000313" key="4">
    <source>
        <dbReference type="Proteomes" id="UP000054558"/>
    </source>
</evidence>
<evidence type="ECO:0000259" key="2">
    <source>
        <dbReference type="Pfam" id="PF25017"/>
    </source>
</evidence>
<name>A0A1Y1IE35_KLENI</name>
<reference evidence="3 4" key="1">
    <citation type="journal article" date="2014" name="Nat. Commun.">
        <title>Klebsormidium flaccidum genome reveals primary factors for plant terrestrial adaptation.</title>
        <authorList>
            <person name="Hori K."/>
            <person name="Maruyama F."/>
            <person name="Fujisawa T."/>
            <person name="Togashi T."/>
            <person name="Yamamoto N."/>
            <person name="Seo M."/>
            <person name="Sato S."/>
            <person name="Yamada T."/>
            <person name="Mori H."/>
            <person name="Tajima N."/>
            <person name="Moriyama T."/>
            <person name="Ikeuchi M."/>
            <person name="Watanabe M."/>
            <person name="Wada H."/>
            <person name="Kobayashi K."/>
            <person name="Saito M."/>
            <person name="Masuda T."/>
            <person name="Sasaki-Sekimoto Y."/>
            <person name="Mashiguchi K."/>
            <person name="Awai K."/>
            <person name="Shimojima M."/>
            <person name="Masuda S."/>
            <person name="Iwai M."/>
            <person name="Nobusawa T."/>
            <person name="Narise T."/>
            <person name="Kondo S."/>
            <person name="Saito H."/>
            <person name="Sato R."/>
            <person name="Murakawa M."/>
            <person name="Ihara Y."/>
            <person name="Oshima-Yamada Y."/>
            <person name="Ohtaka K."/>
            <person name="Satoh M."/>
            <person name="Sonobe K."/>
            <person name="Ishii M."/>
            <person name="Ohtani R."/>
            <person name="Kanamori-Sato M."/>
            <person name="Honoki R."/>
            <person name="Miyazaki D."/>
            <person name="Mochizuki H."/>
            <person name="Umetsu J."/>
            <person name="Higashi K."/>
            <person name="Shibata D."/>
            <person name="Kamiya Y."/>
            <person name="Sato N."/>
            <person name="Nakamura Y."/>
            <person name="Tabata S."/>
            <person name="Ida S."/>
            <person name="Kurokawa K."/>
            <person name="Ohta H."/>
        </authorList>
    </citation>
    <scope>NUCLEOTIDE SEQUENCE [LARGE SCALE GENOMIC DNA]</scope>
    <source>
        <strain evidence="3 4">NIES-2285</strain>
    </source>
</reference>
<dbReference type="EMBL" id="DF237444">
    <property type="protein sequence ID" value="GAQ89190.1"/>
    <property type="molecule type" value="Genomic_DNA"/>
</dbReference>
<dbReference type="Pfam" id="PF25017">
    <property type="entry name" value="zf-C2HC_3"/>
    <property type="match status" value="1"/>
</dbReference>
<proteinExistence type="predicted"/>
<feature type="region of interest" description="Disordered" evidence="1">
    <location>
        <begin position="107"/>
        <end position="134"/>
    </location>
</feature>
<gene>
    <name evidence="3" type="ORF">KFL_004950090</name>
</gene>
<dbReference type="PANTHER" id="PTHR35513:SF1">
    <property type="entry name" value="OS02G0158600 PROTEIN"/>
    <property type="match status" value="1"/>
</dbReference>
<keyword evidence="4" id="KW-1185">Reference proteome</keyword>
<dbReference type="Proteomes" id="UP000054558">
    <property type="component" value="Unassembled WGS sequence"/>
</dbReference>